<evidence type="ECO:0000313" key="1">
    <source>
        <dbReference type="EMBL" id="BAT95268.1"/>
    </source>
</evidence>
<gene>
    <name evidence="1" type="primary">Vigan.08G195900</name>
    <name evidence="1" type="ORF">VIGAN_08195900</name>
</gene>
<sequence length="89" mass="10159">MNFSQITCPSVEAKQEMVSITLPWLHSFLQLLKHHFSLLKVLNLHINSSKVAVSLPTNFIFSFHLLIDSLHPIKIAQRGACVHPDMIRE</sequence>
<dbReference type="AlphaFoldDB" id="A0A0S3SR08"/>
<reference evidence="1 2" key="1">
    <citation type="journal article" date="2015" name="Sci. Rep.">
        <title>The power of single molecule real-time sequencing technology in the de novo assembly of a eukaryotic genome.</title>
        <authorList>
            <person name="Sakai H."/>
            <person name="Naito K."/>
            <person name="Ogiso-Tanaka E."/>
            <person name="Takahashi Y."/>
            <person name="Iseki K."/>
            <person name="Muto C."/>
            <person name="Satou K."/>
            <person name="Teruya K."/>
            <person name="Shiroma A."/>
            <person name="Shimoji M."/>
            <person name="Hirano T."/>
            <person name="Itoh T."/>
            <person name="Kaga A."/>
            <person name="Tomooka N."/>
        </authorList>
    </citation>
    <scope>NUCLEOTIDE SEQUENCE [LARGE SCALE GENOMIC DNA]</scope>
    <source>
        <strain evidence="2">cv. Shumari</strain>
    </source>
</reference>
<dbReference type="Proteomes" id="UP000291084">
    <property type="component" value="Chromosome 8"/>
</dbReference>
<evidence type="ECO:0000313" key="2">
    <source>
        <dbReference type="Proteomes" id="UP000291084"/>
    </source>
</evidence>
<dbReference type="EMBL" id="AP015041">
    <property type="protein sequence ID" value="BAT95268.1"/>
    <property type="molecule type" value="Genomic_DNA"/>
</dbReference>
<proteinExistence type="predicted"/>
<organism evidence="1 2">
    <name type="scientific">Vigna angularis var. angularis</name>
    <dbReference type="NCBI Taxonomy" id="157739"/>
    <lineage>
        <taxon>Eukaryota</taxon>
        <taxon>Viridiplantae</taxon>
        <taxon>Streptophyta</taxon>
        <taxon>Embryophyta</taxon>
        <taxon>Tracheophyta</taxon>
        <taxon>Spermatophyta</taxon>
        <taxon>Magnoliopsida</taxon>
        <taxon>eudicotyledons</taxon>
        <taxon>Gunneridae</taxon>
        <taxon>Pentapetalae</taxon>
        <taxon>rosids</taxon>
        <taxon>fabids</taxon>
        <taxon>Fabales</taxon>
        <taxon>Fabaceae</taxon>
        <taxon>Papilionoideae</taxon>
        <taxon>50 kb inversion clade</taxon>
        <taxon>NPAAA clade</taxon>
        <taxon>indigoferoid/millettioid clade</taxon>
        <taxon>Phaseoleae</taxon>
        <taxon>Vigna</taxon>
    </lineage>
</organism>
<keyword evidence="2" id="KW-1185">Reference proteome</keyword>
<accession>A0A0S3SR08</accession>
<protein>
    <submittedName>
        <fullName evidence="1">Uncharacterized protein</fullName>
    </submittedName>
</protein>
<name>A0A0S3SR08_PHAAN</name>